<feature type="transmembrane region" description="Helical" evidence="1">
    <location>
        <begin position="126"/>
        <end position="148"/>
    </location>
</feature>
<keyword evidence="1" id="KW-0472">Membrane</keyword>
<accession>A0A537JSY0</accession>
<evidence type="ECO:0000256" key="1">
    <source>
        <dbReference type="SAM" id="Phobius"/>
    </source>
</evidence>
<evidence type="ECO:0000313" key="3">
    <source>
        <dbReference type="Proteomes" id="UP000318509"/>
    </source>
</evidence>
<feature type="transmembrane region" description="Helical" evidence="1">
    <location>
        <begin position="57"/>
        <end position="80"/>
    </location>
</feature>
<protein>
    <submittedName>
        <fullName evidence="2">Uncharacterized protein</fullName>
    </submittedName>
</protein>
<sequence>MNTGTHLKNLMLRPLSAAADSRSLNRRDALGALGLVWAMVLTRAGQSGSHPLPDASIAVFFLLGLFNRSALWLPIALGFAAAVDAWVVTGDINAYCTTPASLFLIPTYATVWLAGRFARKRRPTAVLTTAGIAAGVAFLISSGSFYFLSGQFPDLPLAEYSRQVLIRYLPPYVAHCLLYVAAAVVVSHAAKWLRPAAVTRRREPAAHA</sequence>
<feature type="transmembrane region" description="Helical" evidence="1">
    <location>
        <begin position="168"/>
        <end position="193"/>
    </location>
</feature>
<feature type="transmembrane region" description="Helical" evidence="1">
    <location>
        <begin position="92"/>
        <end position="114"/>
    </location>
</feature>
<reference evidence="2 3" key="1">
    <citation type="journal article" date="2019" name="Nat. Microbiol.">
        <title>Mediterranean grassland soil C-N compound turnover is dependent on rainfall and depth, and is mediated by genomically divergent microorganisms.</title>
        <authorList>
            <person name="Diamond S."/>
            <person name="Andeer P.F."/>
            <person name="Li Z."/>
            <person name="Crits-Christoph A."/>
            <person name="Burstein D."/>
            <person name="Anantharaman K."/>
            <person name="Lane K.R."/>
            <person name="Thomas B.C."/>
            <person name="Pan C."/>
            <person name="Northen T.R."/>
            <person name="Banfield J.F."/>
        </authorList>
    </citation>
    <scope>NUCLEOTIDE SEQUENCE [LARGE SCALE GENOMIC DNA]</scope>
    <source>
        <strain evidence="2">NP_3</strain>
    </source>
</reference>
<name>A0A537JSY0_9BACT</name>
<organism evidence="2 3">
    <name type="scientific">Candidatus Segetimicrobium genomatis</name>
    <dbReference type="NCBI Taxonomy" id="2569760"/>
    <lineage>
        <taxon>Bacteria</taxon>
        <taxon>Bacillati</taxon>
        <taxon>Candidatus Sysuimicrobiota</taxon>
        <taxon>Candidatus Sysuimicrobiia</taxon>
        <taxon>Candidatus Sysuimicrobiales</taxon>
        <taxon>Candidatus Segetimicrobiaceae</taxon>
        <taxon>Candidatus Segetimicrobium</taxon>
    </lineage>
</organism>
<keyword evidence="1" id="KW-1133">Transmembrane helix</keyword>
<dbReference type="Proteomes" id="UP000318509">
    <property type="component" value="Unassembled WGS sequence"/>
</dbReference>
<dbReference type="AlphaFoldDB" id="A0A537JSY0"/>
<comment type="caution">
    <text evidence="2">The sequence shown here is derived from an EMBL/GenBank/DDBJ whole genome shotgun (WGS) entry which is preliminary data.</text>
</comment>
<proteinExistence type="predicted"/>
<gene>
    <name evidence="2" type="ORF">E6H00_17915</name>
</gene>
<keyword evidence="1" id="KW-0812">Transmembrane</keyword>
<dbReference type="EMBL" id="VBAK01000195">
    <property type="protein sequence ID" value="TMI86600.1"/>
    <property type="molecule type" value="Genomic_DNA"/>
</dbReference>
<evidence type="ECO:0000313" key="2">
    <source>
        <dbReference type="EMBL" id="TMI86600.1"/>
    </source>
</evidence>